<dbReference type="PANTHER" id="PTHR10272:SF14">
    <property type="entry name" value="PAF ACETYLHYDROLASE FAMILY PROTEIN"/>
    <property type="match status" value="1"/>
</dbReference>
<proteinExistence type="predicted"/>
<evidence type="ECO:0000313" key="7">
    <source>
        <dbReference type="Proteomes" id="UP000758603"/>
    </source>
</evidence>
<dbReference type="InterPro" id="IPR029058">
    <property type="entry name" value="AB_hydrolase_fold"/>
</dbReference>
<dbReference type="GeneID" id="70130108"/>
<evidence type="ECO:0000313" key="6">
    <source>
        <dbReference type="EMBL" id="KAH6659196.1"/>
    </source>
</evidence>
<name>A0A9P8UW96_9PEZI</name>
<dbReference type="AlphaFoldDB" id="A0A9P8UW96"/>
<keyword evidence="3" id="KW-0442">Lipid degradation</keyword>
<keyword evidence="7" id="KW-1185">Reference proteome</keyword>
<keyword evidence="5" id="KW-0732">Signal</keyword>
<reference evidence="6" key="1">
    <citation type="journal article" date="2021" name="Nat. Commun.">
        <title>Genetic determinants of endophytism in the Arabidopsis root mycobiome.</title>
        <authorList>
            <person name="Mesny F."/>
            <person name="Miyauchi S."/>
            <person name="Thiergart T."/>
            <person name="Pickel B."/>
            <person name="Atanasova L."/>
            <person name="Karlsson M."/>
            <person name="Huettel B."/>
            <person name="Barry K.W."/>
            <person name="Haridas S."/>
            <person name="Chen C."/>
            <person name="Bauer D."/>
            <person name="Andreopoulos W."/>
            <person name="Pangilinan J."/>
            <person name="LaButti K."/>
            <person name="Riley R."/>
            <person name="Lipzen A."/>
            <person name="Clum A."/>
            <person name="Drula E."/>
            <person name="Henrissat B."/>
            <person name="Kohler A."/>
            <person name="Grigoriev I.V."/>
            <person name="Martin F.M."/>
            <person name="Hacquard S."/>
        </authorList>
    </citation>
    <scope>NUCLEOTIDE SEQUENCE</scope>
    <source>
        <strain evidence="6">MPI-SDFR-AT-0073</strain>
    </source>
</reference>
<dbReference type="Proteomes" id="UP000758603">
    <property type="component" value="Unassembled WGS sequence"/>
</dbReference>
<evidence type="ECO:0000256" key="4">
    <source>
        <dbReference type="ARBA" id="ARBA00023098"/>
    </source>
</evidence>
<protein>
    <recommendedName>
        <fullName evidence="1">1-alkyl-2-acetylglycerophosphocholine esterase</fullName>
        <ecNumber evidence="1">3.1.1.47</ecNumber>
    </recommendedName>
</protein>
<comment type="caution">
    <text evidence="6">The sequence shown here is derived from an EMBL/GenBank/DDBJ whole genome shotgun (WGS) entry which is preliminary data.</text>
</comment>
<dbReference type="SUPFAM" id="SSF53474">
    <property type="entry name" value="alpha/beta-Hydrolases"/>
    <property type="match status" value="1"/>
</dbReference>
<evidence type="ECO:0000256" key="5">
    <source>
        <dbReference type="SAM" id="SignalP"/>
    </source>
</evidence>
<dbReference type="GO" id="GO:0003847">
    <property type="term" value="F:1-alkyl-2-acetylglycerophosphocholine esterase activity"/>
    <property type="evidence" value="ECO:0007669"/>
    <property type="project" value="UniProtKB-EC"/>
</dbReference>
<keyword evidence="4" id="KW-0443">Lipid metabolism</keyword>
<dbReference type="OrthoDB" id="2363873at2759"/>
<evidence type="ECO:0000256" key="2">
    <source>
        <dbReference type="ARBA" id="ARBA00022801"/>
    </source>
</evidence>
<dbReference type="EC" id="3.1.1.47" evidence="1"/>
<dbReference type="RefSeq" id="XP_045963327.1">
    <property type="nucleotide sequence ID" value="XM_046101216.1"/>
</dbReference>
<sequence length="378" mass="40535">MFANGFCRGAHLLYLGIVATASADAISIPPTTGHYHVGVRKLEIPYINTGDPIAPNNVTTSFLATAFYPTSQKGSTKQSPYLDPATAALYEVLKNLTIGTIGNLTSALARDAPAVHDLTAFPTLIFGPGGWGPPTEFYTILLSDLASHGYAVFGLDHPYEQPFVRYPNGTGLYGLPLSFDTGDVDFINTLQTIRVNETIAFIDRLPLVAELLGAPLNQTHIGTLGHSVGGAAALGAALKDERISSGINMDGEFWGVNLPYADVGRPVLLLGQEGHASPNSSDTTWQTFPEAQTGWWRVLGVNGSGHWDFTDATFWKEVTPYTSASLGSVDGFRQVNITRTFIREFFDFTLKGESPTIFAGPSGAWPEVSYVNGQDGNA</sequence>
<feature type="signal peptide" evidence="5">
    <location>
        <begin position="1"/>
        <end position="25"/>
    </location>
</feature>
<dbReference type="EMBL" id="JAGPXC010000001">
    <property type="protein sequence ID" value="KAH6659196.1"/>
    <property type="molecule type" value="Genomic_DNA"/>
</dbReference>
<accession>A0A9P8UW96</accession>
<dbReference type="Pfam" id="PF03403">
    <property type="entry name" value="PAF-AH_p_II"/>
    <property type="match status" value="1"/>
</dbReference>
<organism evidence="6 7">
    <name type="scientific">Truncatella angustata</name>
    <dbReference type="NCBI Taxonomy" id="152316"/>
    <lineage>
        <taxon>Eukaryota</taxon>
        <taxon>Fungi</taxon>
        <taxon>Dikarya</taxon>
        <taxon>Ascomycota</taxon>
        <taxon>Pezizomycotina</taxon>
        <taxon>Sordariomycetes</taxon>
        <taxon>Xylariomycetidae</taxon>
        <taxon>Amphisphaeriales</taxon>
        <taxon>Sporocadaceae</taxon>
        <taxon>Truncatella</taxon>
    </lineage>
</organism>
<gene>
    <name evidence="6" type="ORF">BKA67DRAFT_543821</name>
</gene>
<dbReference type="PANTHER" id="PTHR10272">
    <property type="entry name" value="PLATELET-ACTIVATING FACTOR ACETYLHYDROLASE"/>
    <property type="match status" value="1"/>
</dbReference>
<keyword evidence="2" id="KW-0378">Hydrolase</keyword>
<dbReference type="GO" id="GO:0016042">
    <property type="term" value="P:lipid catabolic process"/>
    <property type="evidence" value="ECO:0007669"/>
    <property type="project" value="UniProtKB-KW"/>
</dbReference>
<evidence type="ECO:0000256" key="3">
    <source>
        <dbReference type="ARBA" id="ARBA00022963"/>
    </source>
</evidence>
<evidence type="ECO:0000256" key="1">
    <source>
        <dbReference type="ARBA" id="ARBA00013201"/>
    </source>
</evidence>
<feature type="chain" id="PRO_5040368234" description="1-alkyl-2-acetylglycerophosphocholine esterase" evidence="5">
    <location>
        <begin position="26"/>
        <end position="378"/>
    </location>
</feature>
<dbReference type="Gene3D" id="3.40.50.1820">
    <property type="entry name" value="alpha/beta hydrolase"/>
    <property type="match status" value="1"/>
</dbReference>